<accession>A0ABR6C7K2</accession>
<protein>
    <submittedName>
        <fullName evidence="1">Uncharacterized protein</fullName>
    </submittedName>
</protein>
<name>A0ABR6C7K2_9HYPH</name>
<sequence>MDMATGLIEFVRVHKMVGEALLLLRLPFAAKQVRPVEALIKDLFAFFVDDPDRQRMAVGDTTEDLGAVEMCDLGQLHFGDVGADQRDAGAKAGVARQQFPGAVEGLRLDRRHVRLPPAQRGAPNEVIGLFHNKTIEACKLTKHPGDRCEDIHRRLLTARLGNAAENLGIGVDKHVVAVEKRVARPNIHRRIASSHDRLLNPERRHITAA</sequence>
<dbReference type="EMBL" id="JACJHZ010000012">
    <property type="protein sequence ID" value="MBA9020891.1"/>
    <property type="molecule type" value="Genomic_DNA"/>
</dbReference>
<dbReference type="RefSeq" id="WP_182574358.1">
    <property type="nucleotide sequence ID" value="NZ_JACJHZ010000012.1"/>
</dbReference>
<organism evidence="1 2">
    <name type="scientific">Aminobacter ciceronei</name>
    <dbReference type="NCBI Taxonomy" id="150723"/>
    <lineage>
        <taxon>Bacteria</taxon>
        <taxon>Pseudomonadati</taxon>
        <taxon>Pseudomonadota</taxon>
        <taxon>Alphaproteobacteria</taxon>
        <taxon>Hyphomicrobiales</taxon>
        <taxon>Phyllobacteriaceae</taxon>
        <taxon>Aminobacter</taxon>
    </lineage>
</organism>
<proteinExistence type="predicted"/>
<evidence type="ECO:0000313" key="1">
    <source>
        <dbReference type="EMBL" id="MBA9020891.1"/>
    </source>
</evidence>
<reference evidence="1 2" key="1">
    <citation type="submission" date="2020-08" db="EMBL/GenBank/DDBJ databases">
        <title>Genomic Encyclopedia of Type Strains, Phase IV (KMG-IV): sequencing the most valuable type-strain genomes for metagenomic binning, comparative biology and taxonomic classification.</title>
        <authorList>
            <person name="Goeker M."/>
        </authorList>
    </citation>
    <scope>NUCLEOTIDE SEQUENCE [LARGE SCALE GENOMIC DNA]</scope>
    <source>
        <strain evidence="1 2">DSM 17455</strain>
    </source>
</reference>
<evidence type="ECO:0000313" key="2">
    <source>
        <dbReference type="Proteomes" id="UP000587524"/>
    </source>
</evidence>
<keyword evidence="2" id="KW-1185">Reference proteome</keyword>
<dbReference type="Proteomes" id="UP000587524">
    <property type="component" value="Unassembled WGS sequence"/>
</dbReference>
<comment type="caution">
    <text evidence="1">The sequence shown here is derived from an EMBL/GenBank/DDBJ whole genome shotgun (WGS) entry which is preliminary data.</text>
</comment>
<gene>
    <name evidence="1" type="ORF">HNQ97_002895</name>
</gene>